<dbReference type="GO" id="GO:0000723">
    <property type="term" value="P:telomere maintenance"/>
    <property type="evidence" value="ECO:0007669"/>
    <property type="project" value="InterPro"/>
</dbReference>
<comment type="similarity">
    <text evidence="1">Belongs to the helicase family.</text>
</comment>
<proteinExistence type="inferred from homology"/>
<dbReference type="GO" id="GO:0005524">
    <property type="term" value="F:ATP binding"/>
    <property type="evidence" value="ECO:0007669"/>
    <property type="project" value="UniProtKB-KW"/>
</dbReference>
<dbReference type="Pfam" id="PF21530">
    <property type="entry name" value="Pif1_2B_dom"/>
    <property type="match status" value="1"/>
</dbReference>
<dbReference type="GO" id="GO:0006310">
    <property type="term" value="P:DNA recombination"/>
    <property type="evidence" value="ECO:0007669"/>
    <property type="project" value="UniProtKB-KW"/>
</dbReference>
<comment type="cofactor">
    <cofactor evidence="1">
        <name>Mg(2+)</name>
        <dbReference type="ChEBI" id="CHEBI:18420"/>
    </cofactor>
</comment>
<keyword evidence="1" id="KW-0227">DNA damage</keyword>
<feature type="domain" description="DNA helicase Pif1-like DEAD-box helicase" evidence="2">
    <location>
        <begin position="410"/>
        <end position="628"/>
    </location>
</feature>
<dbReference type="EMBL" id="LWDD02001497">
    <property type="protein sequence ID" value="KAE8247687.1"/>
    <property type="molecule type" value="Genomic_DNA"/>
</dbReference>
<sequence length="885" mass="98544">MPGQCSRRYPRPVRAATVADVDGYPEYRRRPDGATAQKRIAGGQTVTIDSSWVIPYNPFLLRTFDCHINVEVCTAISAVKYLYKYIFKGPDQVTITTDADDNATIDEITDYLKARYVSPCEAVGRILNCQLHGLYPSVHALDIHLEGQHRVVFDPDNEGDALNRLESAQDNSKLLASFALCSSDLVATADLTYATVPARYTWDSRSKQWKRRSQARAQGQVGRIYYAPFSSGEKYYLRRLLHIVTCPKSFADLRTFEGVQYNTFREACAARGLIADDQEWHHCLEEASQIQTGSALRHLFSTIVLNHEVQDIQSLYDHHHVALADDCRRRLLRRGISNPSNERILSLSRALIRETMLKIQPTFDFTGFPVLPSDPEFSADINDLPSVVQDELSYDRVAQLAFAQQAYSSLNEEQRTVFNEITTAIQTETPAVFFLDGPGGSGKTYVENAILAHVRGHEQVALAIASSGIAALMLEGGRTAHNRFKIPFTIHSDSIRSIRAQSGDAALLRQAKLIIWDEAPMQHRHVVEAVDRLLKDIRQDQSPFGGIIMLFSGDWRQTLPIIRGASDADVLAACLHKSAFWASIKILRLTVNQRVLANNQLVSPQTQAFLTAYNEWVMHVGNGTQESDEYKNIGIPEWLRINDDEPTKLINAVYGDHATTAEDRERYWSRRAILHARNIDVDDTNTHVLGMISGQVKVVHSADRALTPDGDSHPGFPPETLATINPSGMPPHQLAVKVGTPVMLLRNLDPSHGLCNGTRLLLTHIGNKVMEAKILTGASKHKGKSVFIPRIRNRSGDGVLPFILDRLQYPLKLCFAMTINKSQGQSIHRVGIDLRYPAFAHGQLYVALSRTTDPSTVRCLLPKGHTATPNIVLKAALAHTNTAAP</sequence>
<dbReference type="PANTHER" id="PTHR10492:SF57">
    <property type="entry name" value="ATP-DEPENDENT DNA HELICASE"/>
    <property type="match status" value="1"/>
</dbReference>
<organism evidence="4 5">
    <name type="scientific">Tilletia caries</name>
    <name type="common">wheat bunt fungus</name>
    <dbReference type="NCBI Taxonomy" id="13290"/>
    <lineage>
        <taxon>Eukaryota</taxon>
        <taxon>Fungi</taxon>
        <taxon>Dikarya</taxon>
        <taxon>Basidiomycota</taxon>
        <taxon>Ustilaginomycotina</taxon>
        <taxon>Exobasidiomycetes</taxon>
        <taxon>Tilletiales</taxon>
        <taxon>Tilletiaceae</taxon>
        <taxon>Tilletia</taxon>
    </lineage>
</organism>
<evidence type="ECO:0000313" key="4">
    <source>
        <dbReference type="EMBL" id="KAE8247687.1"/>
    </source>
</evidence>
<dbReference type="Proteomes" id="UP000077671">
    <property type="component" value="Unassembled WGS sequence"/>
</dbReference>
<dbReference type="Pfam" id="PF05970">
    <property type="entry name" value="PIF1"/>
    <property type="match status" value="1"/>
</dbReference>
<dbReference type="GO" id="GO:0006281">
    <property type="term" value="P:DNA repair"/>
    <property type="evidence" value="ECO:0007669"/>
    <property type="project" value="UniProtKB-KW"/>
</dbReference>
<keyword evidence="1" id="KW-0347">Helicase</keyword>
<keyword evidence="1" id="KW-0233">DNA recombination</keyword>
<evidence type="ECO:0000259" key="2">
    <source>
        <dbReference type="Pfam" id="PF05970"/>
    </source>
</evidence>
<dbReference type="AlphaFoldDB" id="A0A8T8SSU2"/>
<reference evidence="4" key="2">
    <citation type="journal article" date="2019" name="IMA Fungus">
        <title>Genome sequencing and comparison of five Tilletia species to identify candidate genes for the detection of regulated species infecting wheat.</title>
        <authorList>
            <person name="Nguyen H.D.T."/>
            <person name="Sultana T."/>
            <person name="Kesanakurti P."/>
            <person name="Hambleton S."/>
        </authorList>
    </citation>
    <scope>NUCLEOTIDE SEQUENCE</scope>
    <source>
        <strain evidence="4">DAOMC 238032</strain>
    </source>
</reference>
<dbReference type="PANTHER" id="PTHR10492">
    <property type="match status" value="1"/>
</dbReference>
<dbReference type="SUPFAM" id="SSF52540">
    <property type="entry name" value="P-loop containing nucleoside triphosphate hydrolases"/>
    <property type="match status" value="2"/>
</dbReference>
<accession>A0A8T8SSU2</accession>
<comment type="caution">
    <text evidence="4">The sequence shown here is derived from an EMBL/GenBank/DDBJ whole genome shotgun (WGS) entry which is preliminary data.</text>
</comment>
<gene>
    <name evidence="4" type="ORF">A4X03_0g6982</name>
</gene>
<dbReference type="InterPro" id="IPR049163">
    <property type="entry name" value="Pif1-like_2B_dom"/>
</dbReference>
<dbReference type="InterPro" id="IPR010285">
    <property type="entry name" value="DNA_helicase_pif1-like_DEAD"/>
</dbReference>
<dbReference type="Gene3D" id="3.40.50.300">
    <property type="entry name" value="P-loop containing nucleotide triphosphate hydrolases"/>
    <property type="match status" value="1"/>
</dbReference>
<evidence type="ECO:0000256" key="1">
    <source>
        <dbReference type="RuleBase" id="RU363044"/>
    </source>
</evidence>
<dbReference type="EC" id="5.6.2.3" evidence="1"/>
<keyword evidence="1" id="KW-0234">DNA repair</keyword>
<dbReference type="GO" id="GO:0016787">
    <property type="term" value="F:hydrolase activity"/>
    <property type="evidence" value="ECO:0007669"/>
    <property type="project" value="UniProtKB-KW"/>
</dbReference>
<feature type="domain" description="DNA helicase Pif1-like 2B" evidence="3">
    <location>
        <begin position="721"/>
        <end position="764"/>
    </location>
</feature>
<evidence type="ECO:0000259" key="3">
    <source>
        <dbReference type="Pfam" id="PF21530"/>
    </source>
</evidence>
<reference evidence="4" key="1">
    <citation type="submission" date="2016-04" db="EMBL/GenBank/DDBJ databases">
        <authorList>
            <person name="Nguyen H.D."/>
            <person name="Kesanakurti P."/>
            <person name="Cullis J."/>
            <person name="Levesque C.A."/>
            <person name="Hambleton S."/>
        </authorList>
    </citation>
    <scope>NUCLEOTIDE SEQUENCE</scope>
    <source>
        <strain evidence="4">DAOMC 238032</strain>
    </source>
</reference>
<name>A0A8T8SSU2_9BASI</name>
<comment type="catalytic activity">
    <reaction evidence="1">
        <text>ATP + H2O = ADP + phosphate + H(+)</text>
        <dbReference type="Rhea" id="RHEA:13065"/>
        <dbReference type="ChEBI" id="CHEBI:15377"/>
        <dbReference type="ChEBI" id="CHEBI:15378"/>
        <dbReference type="ChEBI" id="CHEBI:30616"/>
        <dbReference type="ChEBI" id="CHEBI:43474"/>
        <dbReference type="ChEBI" id="CHEBI:456216"/>
        <dbReference type="EC" id="5.6.2.3"/>
    </reaction>
</comment>
<dbReference type="CDD" id="cd18809">
    <property type="entry name" value="SF1_C_RecD"/>
    <property type="match status" value="1"/>
</dbReference>
<protein>
    <recommendedName>
        <fullName evidence="1">ATP-dependent DNA helicase</fullName>
        <ecNumber evidence="1">5.6.2.3</ecNumber>
    </recommendedName>
</protein>
<evidence type="ECO:0000313" key="5">
    <source>
        <dbReference type="Proteomes" id="UP000077671"/>
    </source>
</evidence>
<keyword evidence="1" id="KW-0067">ATP-binding</keyword>
<dbReference type="InterPro" id="IPR027417">
    <property type="entry name" value="P-loop_NTPase"/>
</dbReference>
<dbReference type="GO" id="GO:0043139">
    <property type="term" value="F:5'-3' DNA helicase activity"/>
    <property type="evidence" value="ECO:0007669"/>
    <property type="project" value="UniProtKB-EC"/>
</dbReference>
<keyword evidence="1" id="KW-0547">Nucleotide-binding</keyword>
<keyword evidence="1" id="KW-0378">Hydrolase</keyword>